<evidence type="ECO:0000256" key="1">
    <source>
        <dbReference type="SAM" id="MobiDB-lite"/>
    </source>
</evidence>
<feature type="region of interest" description="Disordered" evidence="1">
    <location>
        <begin position="172"/>
        <end position="206"/>
    </location>
</feature>
<dbReference type="AlphaFoldDB" id="A0A843VAC7"/>
<protein>
    <submittedName>
        <fullName evidence="2">Uncharacterized protein</fullName>
    </submittedName>
</protein>
<reference evidence="2" key="1">
    <citation type="submission" date="2017-07" db="EMBL/GenBank/DDBJ databases">
        <title>Taro Niue Genome Assembly and Annotation.</title>
        <authorList>
            <person name="Atibalentja N."/>
            <person name="Keating K."/>
            <person name="Fields C.J."/>
        </authorList>
    </citation>
    <scope>NUCLEOTIDE SEQUENCE</scope>
    <source>
        <strain evidence="2">Niue_2</strain>
        <tissue evidence="2">Leaf</tissue>
    </source>
</reference>
<sequence>MGLLEAHLNIEWAEAPSLNSSLHGRQALTSRPVDIYTSAGPYHLPLQHQHHIRDTLSFEFHRGHTTAGSLHHAEWPRQMSRREERPAPADDNRELELLKAVAQAWHGHSGNPGPTREFDAAAGARGGHERRPTRFRLEAMRQRQAEVAARWDFGQSLWDSYEIVTLSKQLESGLAPEEQHSVDGGEGSGSGSRGKRESKSSLRSLLRISSRRLEKLGFSGEKGS</sequence>
<comment type="caution">
    <text evidence="2">The sequence shown here is derived from an EMBL/GenBank/DDBJ whole genome shotgun (WGS) entry which is preliminary data.</text>
</comment>
<dbReference type="OrthoDB" id="1921290at2759"/>
<dbReference type="PANTHER" id="PTHR34665">
    <property type="entry name" value="DUF3741 DOMAIN-CONTAINING PROTEIN"/>
    <property type="match status" value="1"/>
</dbReference>
<organism evidence="2 3">
    <name type="scientific">Colocasia esculenta</name>
    <name type="common">Wild taro</name>
    <name type="synonym">Arum esculentum</name>
    <dbReference type="NCBI Taxonomy" id="4460"/>
    <lineage>
        <taxon>Eukaryota</taxon>
        <taxon>Viridiplantae</taxon>
        <taxon>Streptophyta</taxon>
        <taxon>Embryophyta</taxon>
        <taxon>Tracheophyta</taxon>
        <taxon>Spermatophyta</taxon>
        <taxon>Magnoliopsida</taxon>
        <taxon>Liliopsida</taxon>
        <taxon>Araceae</taxon>
        <taxon>Aroideae</taxon>
        <taxon>Colocasieae</taxon>
        <taxon>Colocasia</taxon>
    </lineage>
</organism>
<dbReference type="PANTHER" id="PTHR34665:SF1">
    <property type="entry name" value="OS02G0595200 PROTEIN"/>
    <property type="match status" value="1"/>
</dbReference>
<feature type="compositionally biased region" description="Basic and acidic residues" evidence="1">
    <location>
        <begin position="71"/>
        <end position="90"/>
    </location>
</feature>
<name>A0A843VAC7_COLES</name>
<gene>
    <name evidence="2" type="ORF">Taro_026035</name>
</gene>
<accession>A0A843VAC7</accession>
<dbReference type="Proteomes" id="UP000652761">
    <property type="component" value="Unassembled WGS sequence"/>
</dbReference>
<dbReference type="EMBL" id="NMUH01001556">
    <property type="protein sequence ID" value="MQL93381.1"/>
    <property type="molecule type" value="Genomic_DNA"/>
</dbReference>
<evidence type="ECO:0000313" key="3">
    <source>
        <dbReference type="Proteomes" id="UP000652761"/>
    </source>
</evidence>
<feature type="region of interest" description="Disordered" evidence="1">
    <location>
        <begin position="69"/>
        <end position="90"/>
    </location>
</feature>
<proteinExistence type="predicted"/>
<keyword evidence="3" id="KW-1185">Reference proteome</keyword>
<evidence type="ECO:0000313" key="2">
    <source>
        <dbReference type="EMBL" id="MQL93381.1"/>
    </source>
</evidence>
<feature type="region of interest" description="Disordered" evidence="1">
    <location>
        <begin position="107"/>
        <end position="133"/>
    </location>
</feature>